<dbReference type="GO" id="GO:0004519">
    <property type="term" value="F:endonuclease activity"/>
    <property type="evidence" value="ECO:0007669"/>
    <property type="project" value="UniProtKB-KW"/>
</dbReference>
<dbReference type="PANTHER" id="PTHR33877:SF2">
    <property type="entry name" value="OS07G0170200 PROTEIN"/>
    <property type="match status" value="1"/>
</dbReference>
<organism evidence="2 3">
    <name type="scientific">Hymenobacter defluvii</name>
    <dbReference type="NCBI Taxonomy" id="2054411"/>
    <lineage>
        <taxon>Bacteria</taxon>
        <taxon>Pseudomonadati</taxon>
        <taxon>Bacteroidota</taxon>
        <taxon>Cytophagia</taxon>
        <taxon>Cytophagales</taxon>
        <taxon>Hymenobacteraceae</taxon>
        <taxon>Hymenobacter</taxon>
    </lineage>
</organism>
<dbReference type="PANTHER" id="PTHR33877">
    <property type="entry name" value="SLL1193 PROTEIN"/>
    <property type="match status" value="1"/>
</dbReference>
<evidence type="ECO:0000313" key="3">
    <source>
        <dbReference type="Proteomes" id="UP000670527"/>
    </source>
</evidence>
<name>A0ABS3THG0_9BACT</name>
<protein>
    <submittedName>
        <fullName evidence="2">HNH endonuclease</fullName>
    </submittedName>
</protein>
<dbReference type="Gene3D" id="1.10.30.50">
    <property type="match status" value="1"/>
</dbReference>
<evidence type="ECO:0000313" key="2">
    <source>
        <dbReference type="EMBL" id="MBO3273094.1"/>
    </source>
</evidence>
<dbReference type="InterPro" id="IPR002711">
    <property type="entry name" value="HNH"/>
</dbReference>
<accession>A0ABS3THG0</accession>
<sequence>MKATATAPEVVASRPSRQEKYNGMNWISQYKRLAIYLRDGLACVWCGATVEQEGTQLSLDHVQAYSHGGSDEPSNLVTCCMKCNRSRSNRSKETFAAVVARRLGNVVTRERILANIYNARRRQVELHYQTAKDLVKRRGSCFAALQSNELQGRS</sequence>
<proteinExistence type="predicted"/>
<keyword evidence="2" id="KW-0378">Hydrolase</keyword>
<evidence type="ECO:0000259" key="1">
    <source>
        <dbReference type="SMART" id="SM00507"/>
    </source>
</evidence>
<dbReference type="InterPro" id="IPR003615">
    <property type="entry name" value="HNH_nuc"/>
</dbReference>
<reference evidence="2 3" key="1">
    <citation type="submission" date="2021-03" db="EMBL/GenBank/DDBJ databases">
        <authorList>
            <person name="Kim M.K."/>
        </authorList>
    </citation>
    <scope>NUCLEOTIDE SEQUENCE [LARGE SCALE GENOMIC DNA]</scope>
    <source>
        <strain evidence="2 3">BT507</strain>
    </source>
</reference>
<comment type="caution">
    <text evidence="2">The sequence shown here is derived from an EMBL/GenBank/DDBJ whole genome shotgun (WGS) entry which is preliminary data.</text>
</comment>
<gene>
    <name evidence="2" type="ORF">J4D97_20760</name>
</gene>
<feature type="domain" description="HNH nuclease" evidence="1">
    <location>
        <begin position="30"/>
        <end position="85"/>
    </location>
</feature>
<dbReference type="InterPro" id="IPR052892">
    <property type="entry name" value="NA-targeting_endonuclease"/>
</dbReference>
<keyword evidence="2" id="KW-0540">Nuclease</keyword>
<keyword evidence="2" id="KW-0255">Endonuclease</keyword>
<dbReference type="Pfam" id="PF01844">
    <property type="entry name" value="HNH"/>
    <property type="match status" value="1"/>
</dbReference>
<dbReference type="EMBL" id="JAGETX010000024">
    <property type="protein sequence ID" value="MBO3273094.1"/>
    <property type="molecule type" value="Genomic_DNA"/>
</dbReference>
<dbReference type="CDD" id="cd00085">
    <property type="entry name" value="HNHc"/>
    <property type="match status" value="1"/>
</dbReference>
<dbReference type="RefSeq" id="WP_208309241.1">
    <property type="nucleotide sequence ID" value="NZ_JAGETX010000024.1"/>
</dbReference>
<dbReference type="Proteomes" id="UP000670527">
    <property type="component" value="Unassembled WGS sequence"/>
</dbReference>
<dbReference type="SMART" id="SM00507">
    <property type="entry name" value="HNHc"/>
    <property type="match status" value="1"/>
</dbReference>
<keyword evidence="3" id="KW-1185">Reference proteome</keyword>